<sequence>MTSATTAAVAADSAPADVNVTAVLALQLAGPLQSWGASARFARRTTEPAPTKSGVIGMLAAALGIERDNEAELARLARLRFGVRIDQPGTRVRDFQTARHFDTDDAMPLSERFYLADAVFVAAVEGDRATIAELREALRAPAYLPYLGRRSCPPARPVDFTPDRDIHPGTRLEDVLKSEPWHASAWHQRRHARHAAVELRAMAEPSAALAGDTDPTALSDSLRDQPLSFSSRHRRYGLRIVTEIGPIPVPNPWHRLRNGPGGAFDDHDPMTALAGN</sequence>
<dbReference type="EMBL" id="FNFF01000007">
    <property type="protein sequence ID" value="SDK37715.1"/>
    <property type="molecule type" value="Genomic_DNA"/>
</dbReference>
<proteinExistence type="predicted"/>
<dbReference type="InterPro" id="IPR010147">
    <property type="entry name" value="CRISPR-assoc_prot_CasD"/>
</dbReference>
<dbReference type="NCBIfam" id="TIGR01868">
    <property type="entry name" value="casD_Cas5e"/>
    <property type="match status" value="1"/>
</dbReference>
<evidence type="ECO:0000313" key="2">
    <source>
        <dbReference type="EMBL" id="SDK37715.1"/>
    </source>
</evidence>
<dbReference type="Gene3D" id="3.30.70.2660">
    <property type="match status" value="1"/>
</dbReference>
<dbReference type="GO" id="GO:0043571">
    <property type="term" value="P:maintenance of CRISPR repeat elements"/>
    <property type="evidence" value="ECO:0007669"/>
    <property type="project" value="InterPro"/>
</dbReference>
<dbReference type="RefSeq" id="WP_093611580.1">
    <property type="nucleotide sequence ID" value="NZ_FNFF01000007.1"/>
</dbReference>
<dbReference type="NCBIfam" id="TIGR02593">
    <property type="entry name" value="CRISPR_cas5"/>
    <property type="match status" value="1"/>
</dbReference>
<dbReference type="GO" id="GO:0051607">
    <property type="term" value="P:defense response to virus"/>
    <property type="evidence" value="ECO:0007669"/>
    <property type="project" value="UniProtKB-KW"/>
</dbReference>
<dbReference type="InterPro" id="IPR013422">
    <property type="entry name" value="CRISPR-assoc_prot_Cas5_N"/>
</dbReference>
<reference evidence="2 3" key="1">
    <citation type="submission" date="2016-10" db="EMBL/GenBank/DDBJ databases">
        <authorList>
            <person name="de Groot N.N."/>
        </authorList>
    </citation>
    <scope>NUCLEOTIDE SEQUENCE [LARGE SCALE GENOMIC DNA]</scope>
    <source>
        <strain evidence="2 3">CGMCC 4.5727</strain>
    </source>
</reference>
<dbReference type="Proteomes" id="UP000199155">
    <property type="component" value="Unassembled WGS sequence"/>
</dbReference>
<dbReference type="Pfam" id="PF09704">
    <property type="entry name" value="Cas_Cas5d"/>
    <property type="match status" value="1"/>
</dbReference>
<dbReference type="InterPro" id="IPR021124">
    <property type="entry name" value="CRISPR-assoc_prot_Cas5"/>
</dbReference>
<evidence type="ECO:0000313" key="3">
    <source>
        <dbReference type="Proteomes" id="UP000199155"/>
    </source>
</evidence>
<dbReference type="GO" id="GO:0003723">
    <property type="term" value="F:RNA binding"/>
    <property type="evidence" value="ECO:0007669"/>
    <property type="project" value="InterPro"/>
</dbReference>
<keyword evidence="3" id="KW-1185">Reference proteome</keyword>
<dbReference type="OrthoDB" id="3189549at2"/>
<dbReference type="CDD" id="cd09645">
    <property type="entry name" value="Cas5_I-E"/>
    <property type="match status" value="1"/>
</dbReference>
<evidence type="ECO:0000256" key="1">
    <source>
        <dbReference type="ARBA" id="ARBA00023118"/>
    </source>
</evidence>
<name>A0A1G9BFT4_9ACTN</name>
<dbReference type="STRING" id="417292.SAMN05421806_10710"/>
<dbReference type="AlphaFoldDB" id="A0A1G9BFT4"/>
<protein>
    <submittedName>
        <fullName evidence="2">CRISPR system Cascade subunit CasD</fullName>
    </submittedName>
</protein>
<accession>A0A1G9BFT4</accession>
<gene>
    <name evidence="2" type="ORF">SAMN05421806_10710</name>
</gene>
<keyword evidence="1" id="KW-0051">Antiviral defense</keyword>
<organism evidence="2 3">
    <name type="scientific">Streptomyces indicus</name>
    <dbReference type="NCBI Taxonomy" id="417292"/>
    <lineage>
        <taxon>Bacteria</taxon>
        <taxon>Bacillati</taxon>
        <taxon>Actinomycetota</taxon>
        <taxon>Actinomycetes</taxon>
        <taxon>Kitasatosporales</taxon>
        <taxon>Streptomycetaceae</taxon>
        <taxon>Streptomyces</taxon>
    </lineage>
</organism>